<comment type="catalytic activity">
    <reaction evidence="1">
        <text>ATP + protein L-histidine = ADP + protein N-phospho-L-histidine.</text>
        <dbReference type="EC" id="2.7.13.3"/>
    </reaction>
</comment>
<name>A0ABW3HZY7_9FLAO</name>
<dbReference type="SUPFAM" id="SSF55874">
    <property type="entry name" value="ATPase domain of HSP90 chaperone/DNA topoisomerase II/histidine kinase"/>
    <property type="match status" value="1"/>
</dbReference>
<feature type="transmembrane region" description="Helical" evidence="8">
    <location>
        <begin position="96"/>
        <end position="111"/>
    </location>
</feature>
<feature type="domain" description="Histidine kinase" evidence="9">
    <location>
        <begin position="203"/>
        <end position="394"/>
    </location>
</feature>
<protein>
    <recommendedName>
        <fullName evidence="2">histidine kinase</fullName>
        <ecNumber evidence="2">2.7.13.3</ecNumber>
    </recommendedName>
</protein>
<keyword evidence="5" id="KW-0547">Nucleotide-binding</keyword>
<dbReference type="Pfam" id="PF02518">
    <property type="entry name" value="HATPase_c"/>
    <property type="match status" value="1"/>
</dbReference>
<gene>
    <name evidence="10" type="ORF">ACFQ1O_03895</name>
</gene>
<evidence type="ECO:0000256" key="8">
    <source>
        <dbReference type="SAM" id="Phobius"/>
    </source>
</evidence>
<dbReference type="InterPro" id="IPR011495">
    <property type="entry name" value="Sig_transdc_His_kin_sub2_dim/P"/>
</dbReference>
<proteinExistence type="predicted"/>
<reference evidence="11" key="1">
    <citation type="journal article" date="2019" name="Int. J. Syst. Evol. Microbiol.">
        <title>The Global Catalogue of Microorganisms (GCM) 10K type strain sequencing project: providing services to taxonomists for standard genome sequencing and annotation.</title>
        <authorList>
            <consortium name="The Broad Institute Genomics Platform"/>
            <consortium name="The Broad Institute Genome Sequencing Center for Infectious Disease"/>
            <person name="Wu L."/>
            <person name="Ma J."/>
        </authorList>
    </citation>
    <scope>NUCLEOTIDE SEQUENCE [LARGE SCALE GENOMIC DNA]</scope>
    <source>
        <strain evidence="11">CCUG 62114</strain>
    </source>
</reference>
<keyword evidence="3" id="KW-0597">Phosphoprotein</keyword>
<feature type="transmembrane region" description="Helical" evidence="8">
    <location>
        <begin position="118"/>
        <end position="136"/>
    </location>
</feature>
<dbReference type="InterPro" id="IPR036890">
    <property type="entry name" value="HATPase_C_sf"/>
</dbReference>
<keyword evidence="8" id="KW-0472">Membrane</keyword>
<dbReference type="PANTHER" id="PTHR41523">
    <property type="entry name" value="TWO-COMPONENT SYSTEM SENSOR PROTEIN"/>
    <property type="match status" value="1"/>
</dbReference>
<evidence type="ECO:0000256" key="2">
    <source>
        <dbReference type="ARBA" id="ARBA00012438"/>
    </source>
</evidence>
<dbReference type="PROSITE" id="PS50109">
    <property type="entry name" value="HIS_KIN"/>
    <property type="match status" value="1"/>
</dbReference>
<dbReference type="EC" id="2.7.13.3" evidence="2"/>
<dbReference type="Gene3D" id="3.30.565.10">
    <property type="entry name" value="Histidine kinase-like ATPase, C-terminal domain"/>
    <property type="match status" value="1"/>
</dbReference>
<dbReference type="InterPro" id="IPR003594">
    <property type="entry name" value="HATPase_dom"/>
</dbReference>
<sequence>MNLFSEKYRVANRFISVAILASALGIMVHILLVIFFFAVKINEMGFYNVVSTFFFIIMYCMLKKRKNPQLVYFLISVEVILHSFLATHYIGYDCNFGYFILVLLPVFLLNIKWKKWQVYTYLLIASVAFYMLYYLFKDKTPIYLLNSELIKTVSLAIKMITLFIILAGIYYFSLIVNENDKELRRVNKVLVKRNEEKTMMMNETHHRVKNNLQMVNTLLRLQASKINDKHIVSMFKETRSRVMTIAALHEKMYQIDSIQSINAKEYITRLTNDIVENFTVDKKIETDIEIEEIEIPTQIMIPLSLVINEIITNSLKYAFNEKKEGTISVRLVSDDNNNRCELLIGDNGSGFSYANQKEGMGTKLISVFIEQLKGSISKEVSSGTTFKILFSRGLV</sequence>
<keyword evidence="11" id="KW-1185">Reference proteome</keyword>
<accession>A0ABW3HZY7</accession>
<feature type="transmembrane region" description="Helical" evidence="8">
    <location>
        <begin position="44"/>
        <end position="62"/>
    </location>
</feature>
<dbReference type="GO" id="GO:0004673">
    <property type="term" value="F:protein histidine kinase activity"/>
    <property type="evidence" value="ECO:0007669"/>
    <property type="project" value="UniProtKB-EC"/>
</dbReference>
<feature type="transmembrane region" description="Helical" evidence="8">
    <location>
        <begin position="156"/>
        <end position="176"/>
    </location>
</feature>
<dbReference type="RefSeq" id="WP_377713555.1">
    <property type="nucleotide sequence ID" value="NZ_JBHTJM010000005.1"/>
</dbReference>
<keyword evidence="6 10" id="KW-0418">Kinase</keyword>
<evidence type="ECO:0000256" key="7">
    <source>
        <dbReference type="ARBA" id="ARBA00022840"/>
    </source>
</evidence>
<evidence type="ECO:0000256" key="3">
    <source>
        <dbReference type="ARBA" id="ARBA00022553"/>
    </source>
</evidence>
<evidence type="ECO:0000256" key="5">
    <source>
        <dbReference type="ARBA" id="ARBA00022741"/>
    </source>
</evidence>
<evidence type="ECO:0000256" key="1">
    <source>
        <dbReference type="ARBA" id="ARBA00000085"/>
    </source>
</evidence>
<evidence type="ECO:0000259" key="9">
    <source>
        <dbReference type="PROSITE" id="PS50109"/>
    </source>
</evidence>
<feature type="transmembrane region" description="Helical" evidence="8">
    <location>
        <begin position="69"/>
        <end position="90"/>
    </location>
</feature>
<dbReference type="InterPro" id="IPR005467">
    <property type="entry name" value="His_kinase_dom"/>
</dbReference>
<dbReference type="Proteomes" id="UP001596997">
    <property type="component" value="Unassembled WGS sequence"/>
</dbReference>
<dbReference type="Pfam" id="PF07568">
    <property type="entry name" value="HisKA_2"/>
    <property type="match status" value="1"/>
</dbReference>
<evidence type="ECO:0000256" key="4">
    <source>
        <dbReference type="ARBA" id="ARBA00022679"/>
    </source>
</evidence>
<comment type="caution">
    <text evidence="10">The sequence shown here is derived from an EMBL/GenBank/DDBJ whole genome shotgun (WGS) entry which is preliminary data.</text>
</comment>
<keyword evidence="7" id="KW-0067">ATP-binding</keyword>
<keyword evidence="4 10" id="KW-0808">Transferase</keyword>
<evidence type="ECO:0000313" key="10">
    <source>
        <dbReference type="EMBL" id="MFD0963145.1"/>
    </source>
</evidence>
<dbReference type="SMART" id="SM00387">
    <property type="entry name" value="HATPase_c"/>
    <property type="match status" value="1"/>
</dbReference>
<evidence type="ECO:0000313" key="11">
    <source>
        <dbReference type="Proteomes" id="UP001596997"/>
    </source>
</evidence>
<keyword evidence="8" id="KW-1133">Transmembrane helix</keyword>
<dbReference type="PANTHER" id="PTHR41523:SF8">
    <property type="entry name" value="ETHYLENE RESPONSE SENSOR PROTEIN"/>
    <property type="match status" value="1"/>
</dbReference>
<dbReference type="Gene3D" id="3.30.450.20">
    <property type="entry name" value="PAS domain"/>
    <property type="match status" value="1"/>
</dbReference>
<keyword evidence="8" id="KW-0812">Transmembrane</keyword>
<feature type="transmembrane region" description="Helical" evidence="8">
    <location>
        <begin position="12"/>
        <end position="38"/>
    </location>
</feature>
<organism evidence="10 11">
    <name type="scientific">Pseudofulvibacter geojedonensis</name>
    <dbReference type="NCBI Taxonomy" id="1123758"/>
    <lineage>
        <taxon>Bacteria</taxon>
        <taxon>Pseudomonadati</taxon>
        <taxon>Bacteroidota</taxon>
        <taxon>Flavobacteriia</taxon>
        <taxon>Flavobacteriales</taxon>
        <taxon>Flavobacteriaceae</taxon>
        <taxon>Pseudofulvibacter</taxon>
    </lineage>
</organism>
<dbReference type="EMBL" id="JBHTJM010000005">
    <property type="protein sequence ID" value="MFD0963145.1"/>
    <property type="molecule type" value="Genomic_DNA"/>
</dbReference>
<evidence type="ECO:0000256" key="6">
    <source>
        <dbReference type="ARBA" id="ARBA00022777"/>
    </source>
</evidence>